<accession>A0A699SU68</accession>
<organism evidence="1">
    <name type="scientific">Tanacetum cinerariifolium</name>
    <name type="common">Dalmatian daisy</name>
    <name type="synonym">Chrysanthemum cinerariifolium</name>
    <dbReference type="NCBI Taxonomy" id="118510"/>
    <lineage>
        <taxon>Eukaryota</taxon>
        <taxon>Viridiplantae</taxon>
        <taxon>Streptophyta</taxon>
        <taxon>Embryophyta</taxon>
        <taxon>Tracheophyta</taxon>
        <taxon>Spermatophyta</taxon>
        <taxon>Magnoliopsida</taxon>
        <taxon>eudicotyledons</taxon>
        <taxon>Gunneridae</taxon>
        <taxon>Pentapetalae</taxon>
        <taxon>asterids</taxon>
        <taxon>campanulids</taxon>
        <taxon>Asterales</taxon>
        <taxon>Asteraceae</taxon>
        <taxon>Asteroideae</taxon>
        <taxon>Anthemideae</taxon>
        <taxon>Anthemidinae</taxon>
        <taxon>Tanacetum</taxon>
    </lineage>
</organism>
<gene>
    <name evidence="1" type="ORF">Tci_872830</name>
</gene>
<name>A0A699SU68_TANCI</name>
<proteinExistence type="predicted"/>
<evidence type="ECO:0000313" key="1">
    <source>
        <dbReference type="EMBL" id="GFD00861.1"/>
    </source>
</evidence>
<dbReference type="EMBL" id="BKCJ011187620">
    <property type="protein sequence ID" value="GFD00861.1"/>
    <property type="molecule type" value="Genomic_DNA"/>
</dbReference>
<reference evidence="1" key="1">
    <citation type="journal article" date="2019" name="Sci. Rep.">
        <title>Draft genome of Tanacetum cinerariifolium, the natural source of mosquito coil.</title>
        <authorList>
            <person name="Yamashiro T."/>
            <person name="Shiraishi A."/>
            <person name="Satake H."/>
            <person name="Nakayama K."/>
        </authorList>
    </citation>
    <scope>NUCLEOTIDE SEQUENCE</scope>
</reference>
<comment type="caution">
    <text evidence="1">The sequence shown here is derived from an EMBL/GenBank/DDBJ whole genome shotgun (WGS) entry which is preliminary data.</text>
</comment>
<dbReference type="AlphaFoldDB" id="A0A699SU68"/>
<sequence length="92" mass="10308">MGLHDDLGYPVSMEEAVVDYVDIVDLQGWPNLIDPSWLCRLPPNDIQALSGYRLSIIKCFIGQLAKSCSNHDPELEVSSAEETIQDAKKFEQ</sequence>
<protein>
    <submittedName>
        <fullName evidence="1">Uncharacterized protein</fullName>
    </submittedName>
</protein>